<evidence type="ECO:0000259" key="4">
    <source>
        <dbReference type="Pfam" id="PF04500"/>
    </source>
</evidence>
<evidence type="ECO:0000256" key="1">
    <source>
        <dbReference type="ARBA" id="ARBA00022723"/>
    </source>
</evidence>
<dbReference type="GO" id="GO:0008270">
    <property type="term" value="F:zinc ion binding"/>
    <property type="evidence" value="ECO:0007669"/>
    <property type="project" value="UniProtKB-KW"/>
</dbReference>
<keyword evidence="3" id="KW-0862">Zinc</keyword>
<keyword evidence="2" id="KW-0863">Zinc-finger</keyword>
<evidence type="ECO:0000256" key="3">
    <source>
        <dbReference type="ARBA" id="ARBA00022833"/>
    </source>
</evidence>
<dbReference type="Pfam" id="PF04500">
    <property type="entry name" value="FLYWCH"/>
    <property type="match status" value="1"/>
</dbReference>
<evidence type="ECO:0000313" key="6">
    <source>
        <dbReference type="WBParaSite" id="jg10588"/>
    </source>
</evidence>
<name>A0A915CMM7_9BILA</name>
<dbReference type="InterPro" id="IPR007588">
    <property type="entry name" value="Znf_FLYWCH"/>
</dbReference>
<sequence>MDANNFMREGRLSIGAISQAMGIEQNALMEFVQNALNAVPAPVVQAILPAINQDQPEVEEENDTISFVKSERGKDKAVHRGFQFQKHKTNKNGSTQYWQCVKYQTLNGGCKARLTTLTAGDVFSKLLPHDGNRLHNHALDPMAVPKSNIMANLKRRALDTRELPKELLNHELQTAPLALGPSLTDSATRKIIRNYRKAHQIPVVEASNVQNLTFSDASKMYVDAAGQEQLFVLKDSGRKDPQRIVLLGKERNIDWSVEMKITYWDGSFSITPAPFYQVYAILAERTSRDSNGGKWFSQ</sequence>
<protein>
    <submittedName>
        <fullName evidence="6">FLYWCH-type domain-containing protein</fullName>
    </submittedName>
</protein>
<dbReference type="AlphaFoldDB" id="A0A915CMM7"/>
<dbReference type="Proteomes" id="UP000887574">
    <property type="component" value="Unplaced"/>
</dbReference>
<evidence type="ECO:0000256" key="2">
    <source>
        <dbReference type="ARBA" id="ARBA00022771"/>
    </source>
</evidence>
<dbReference type="Gene3D" id="2.20.25.240">
    <property type="match status" value="1"/>
</dbReference>
<organism evidence="5 6">
    <name type="scientific">Ditylenchus dipsaci</name>
    <dbReference type="NCBI Taxonomy" id="166011"/>
    <lineage>
        <taxon>Eukaryota</taxon>
        <taxon>Metazoa</taxon>
        <taxon>Ecdysozoa</taxon>
        <taxon>Nematoda</taxon>
        <taxon>Chromadorea</taxon>
        <taxon>Rhabditida</taxon>
        <taxon>Tylenchina</taxon>
        <taxon>Tylenchomorpha</taxon>
        <taxon>Sphaerularioidea</taxon>
        <taxon>Anguinidae</taxon>
        <taxon>Anguininae</taxon>
        <taxon>Ditylenchus</taxon>
    </lineage>
</organism>
<keyword evidence="5" id="KW-1185">Reference proteome</keyword>
<accession>A0A915CMM7</accession>
<proteinExistence type="predicted"/>
<evidence type="ECO:0000313" key="5">
    <source>
        <dbReference type="Proteomes" id="UP000887574"/>
    </source>
</evidence>
<feature type="domain" description="FLYWCH-type" evidence="4">
    <location>
        <begin position="67"/>
        <end position="137"/>
    </location>
</feature>
<keyword evidence="1" id="KW-0479">Metal-binding</keyword>
<reference evidence="6" key="1">
    <citation type="submission" date="2022-11" db="UniProtKB">
        <authorList>
            <consortium name="WormBaseParasite"/>
        </authorList>
    </citation>
    <scope>IDENTIFICATION</scope>
</reference>
<dbReference type="WBParaSite" id="jg10588">
    <property type="protein sequence ID" value="jg10588"/>
    <property type="gene ID" value="jg10588"/>
</dbReference>